<dbReference type="PANTHER" id="PTHR46082:SF6">
    <property type="entry name" value="AAA+ ATPASE DOMAIN-CONTAINING PROTEIN-RELATED"/>
    <property type="match status" value="1"/>
</dbReference>
<dbReference type="Proteomes" id="UP001221757">
    <property type="component" value="Unassembled WGS sequence"/>
</dbReference>
<dbReference type="SUPFAM" id="SSF48452">
    <property type="entry name" value="TPR-like"/>
    <property type="match status" value="3"/>
</dbReference>
<dbReference type="EMBL" id="JARKIE010000012">
    <property type="protein sequence ID" value="KAJ7703555.1"/>
    <property type="molecule type" value="Genomic_DNA"/>
</dbReference>
<name>A0AAD7E254_MYCRO</name>
<proteinExistence type="predicted"/>
<reference evidence="2" key="1">
    <citation type="submission" date="2023-03" db="EMBL/GenBank/DDBJ databases">
        <title>Massive genome expansion in bonnet fungi (Mycena s.s.) driven by repeated elements and novel gene families across ecological guilds.</title>
        <authorList>
            <consortium name="Lawrence Berkeley National Laboratory"/>
            <person name="Harder C.B."/>
            <person name="Miyauchi S."/>
            <person name="Viragh M."/>
            <person name="Kuo A."/>
            <person name="Thoen E."/>
            <person name="Andreopoulos B."/>
            <person name="Lu D."/>
            <person name="Skrede I."/>
            <person name="Drula E."/>
            <person name="Henrissat B."/>
            <person name="Morin E."/>
            <person name="Kohler A."/>
            <person name="Barry K."/>
            <person name="LaButti K."/>
            <person name="Morin E."/>
            <person name="Salamov A."/>
            <person name="Lipzen A."/>
            <person name="Mereny Z."/>
            <person name="Hegedus B."/>
            <person name="Baldrian P."/>
            <person name="Stursova M."/>
            <person name="Weitz H."/>
            <person name="Taylor A."/>
            <person name="Grigoriev I.V."/>
            <person name="Nagy L.G."/>
            <person name="Martin F."/>
            <person name="Kauserud H."/>
        </authorList>
    </citation>
    <scope>NUCLEOTIDE SEQUENCE</scope>
    <source>
        <strain evidence="2">CBHHK067</strain>
    </source>
</reference>
<dbReference type="InterPro" id="IPR053137">
    <property type="entry name" value="NLR-like"/>
</dbReference>
<organism evidence="2 3">
    <name type="scientific">Mycena rosella</name>
    <name type="common">Pink bonnet</name>
    <name type="synonym">Agaricus rosellus</name>
    <dbReference type="NCBI Taxonomy" id="1033263"/>
    <lineage>
        <taxon>Eukaryota</taxon>
        <taxon>Fungi</taxon>
        <taxon>Dikarya</taxon>
        <taxon>Basidiomycota</taxon>
        <taxon>Agaricomycotina</taxon>
        <taxon>Agaricomycetes</taxon>
        <taxon>Agaricomycetidae</taxon>
        <taxon>Agaricales</taxon>
        <taxon>Marasmiineae</taxon>
        <taxon>Mycenaceae</taxon>
        <taxon>Mycena</taxon>
    </lineage>
</organism>
<dbReference type="InterPro" id="IPR011990">
    <property type="entry name" value="TPR-like_helical_dom_sf"/>
</dbReference>
<dbReference type="InterPro" id="IPR027417">
    <property type="entry name" value="P-loop_NTPase"/>
</dbReference>
<evidence type="ECO:0000313" key="2">
    <source>
        <dbReference type="EMBL" id="KAJ7703555.1"/>
    </source>
</evidence>
<dbReference type="Gene3D" id="3.40.50.300">
    <property type="entry name" value="P-loop containing nucleotide triphosphate hydrolases"/>
    <property type="match status" value="1"/>
</dbReference>
<protein>
    <submittedName>
        <fullName evidence="2">P-loop containing nucleoside triphosphate hydrolase protein</fullName>
    </submittedName>
</protein>
<dbReference type="InterPro" id="IPR019734">
    <property type="entry name" value="TPR_rpt"/>
</dbReference>
<dbReference type="InterPro" id="IPR056681">
    <property type="entry name" value="DUF7779"/>
</dbReference>
<dbReference type="PANTHER" id="PTHR46082">
    <property type="entry name" value="ATP/GTP-BINDING PROTEIN-RELATED"/>
    <property type="match status" value="1"/>
</dbReference>
<evidence type="ECO:0000313" key="3">
    <source>
        <dbReference type="Proteomes" id="UP001221757"/>
    </source>
</evidence>
<gene>
    <name evidence="2" type="ORF">B0H17DRAFT_67308</name>
</gene>
<accession>A0AAD7E254</accession>
<evidence type="ECO:0000259" key="1">
    <source>
        <dbReference type="Pfam" id="PF25000"/>
    </source>
</evidence>
<dbReference type="AlphaFoldDB" id="A0AAD7E254"/>
<dbReference type="Gene3D" id="1.25.40.10">
    <property type="entry name" value="Tetratricopeptide repeat domain"/>
    <property type="match status" value="2"/>
</dbReference>
<dbReference type="Pfam" id="PF25000">
    <property type="entry name" value="DUF7779"/>
    <property type="match status" value="1"/>
</dbReference>
<dbReference type="Pfam" id="PF13374">
    <property type="entry name" value="TPR_10"/>
    <property type="match status" value="3"/>
</dbReference>
<dbReference type="PRINTS" id="PR00381">
    <property type="entry name" value="KINESINLIGHT"/>
</dbReference>
<dbReference type="SMART" id="SM00028">
    <property type="entry name" value="TPR"/>
    <property type="match status" value="8"/>
</dbReference>
<dbReference type="Pfam" id="PF13424">
    <property type="entry name" value="TPR_12"/>
    <property type="match status" value="3"/>
</dbReference>
<sequence>MNNDTLLVHFCLSDVPVPQAPQHINNCPPATRIFHGRQAILQKMHQYFKREARMQDIFLLHGLGGAGKTQIGLKFIKESASIFTDIFLIDSSTITTIETGLKNIATTKGVGDSSQSALQWLKSKPEEWLLFFDNADDPKMDLNKYFPQCDHGNIIITSRNPGLCVYAGSHSAVSDIETSDAIDLLLRSAAQATTDPNKAVAAEIVKVLCYLPLAIVQAGAFISKSGRLNGYLALYATNKTRLLSQKPAQSHDSYAWTVYTTWQISFDQLSQQAKTFLQLCSFLHYQGISEDIFRNAAGYKFGPSSPSKEELKMPLDVLSKFLDPSGIWDPLCFLDVTSEIQAYSLITFYSEQNLFSVHPLVHDWTRGTVPDAGQHCCMVAIAGMSLAGLSDTDMAAAGPQMMPHIELLMRGNFNIVPDFRHEYGKAYVWAGELEKAKQLLMAVLEHRRNTLGVHHLDTLEAMHRMASIYSRLGNFQEAEALGVRVLNKRRDVLGETHPDTLESTGNLATILSLMGRLREAEALNLEVLERRRQTLGETHPTTLTIMSNLAVTYNRLGSLQEAQALELKVLERRRKILGHNHPDTLLSMANLAATYNRLGRFREAEVLEVAVLQQRKSSLGENHPDTMRTMNNLAVTYYKLDRLQEAENLGSVVLEKDRSILGANHPHTLLTMGNLAMTYNKLGRFLEAETLLVDALKKQTDALGNNHPETLRMQSKLGSTSNKLERWQEAEDLLVSALEKQKDLLSANHPHLIETMQSLADTYTKLGKLKEAEDLNEALKRLEV</sequence>
<dbReference type="GO" id="GO:0016787">
    <property type="term" value="F:hydrolase activity"/>
    <property type="evidence" value="ECO:0007669"/>
    <property type="project" value="UniProtKB-KW"/>
</dbReference>
<comment type="caution">
    <text evidence="2">The sequence shown here is derived from an EMBL/GenBank/DDBJ whole genome shotgun (WGS) entry which is preliminary data.</text>
</comment>
<feature type="domain" description="DUF7779" evidence="1">
    <location>
        <begin position="265"/>
        <end position="369"/>
    </location>
</feature>
<keyword evidence="3" id="KW-1185">Reference proteome</keyword>
<dbReference type="SUPFAM" id="SSF52540">
    <property type="entry name" value="P-loop containing nucleoside triphosphate hydrolases"/>
    <property type="match status" value="1"/>
</dbReference>
<keyword evidence="2" id="KW-0378">Hydrolase</keyword>